<dbReference type="SUPFAM" id="SSF55073">
    <property type="entry name" value="Nucleotide cyclase"/>
    <property type="match status" value="1"/>
</dbReference>
<sequence length="649" mass="70087">MLLLALHASPLHAQTAADLVVRSRQAMGTHPETSRALAEQALDLLARQPDADVQLRARGLLCDYLTERDLAAAEAQARQMRELLAISRRPEAEAAVLLCQGGIEEARGASARALEMLEQAVSHAGRAADDEVMADALFQRGYLRGVQGDLAAGLADMRRAMALYEKLQQPHQAQNTLSGIAILFNRMGDAAQARHYFEASLKLQREAGRVREQLVTLHNLGRTLENMGEWAEAHKAFEEALQLARRLDYARGEAYALRGLASVRNARGAPAEALALLDLAAPMQQETPDARLQAQSLLQRGIALRQLRRPDEAADALRQALAIFEQADSLAEQVATRGELAGLLHEQGDWRAAYEHQAAWKAASDILLKRQLDQRYATLKIEFNSAARDRENELLLRDKAAADAALAQERRVGQLKLVVLLLATALAALLGVLAWRQRSSGRAMQVLAMTDELTALPNRRHLLGQLEGQLRGGAAPGALLIVDLDHFKRFNDLRGHLVGDEVLRAVAAVLRQSVRSVASVGRLGGEEFVVLLPRADIVRAAEVAEDLRRRVQAIDTTPWGMEGSPITVSIGLTLAEPGDDVSTVLRRADEALYAAKAAGRNRVVARTGAASSQQAQEAEAAIGAARPCPALPGAVALPQGAAAEGSRSS</sequence>
<name>A0ABY4SH76_AQUTE</name>
<dbReference type="PROSITE" id="PS50005">
    <property type="entry name" value="TPR"/>
    <property type="match status" value="1"/>
</dbReference>
<feature type="domain" description="GGDEF" evidence="5">
    <location>
        <begin position="475"/>
        <end position="608"/>
    </location>
</feature>
<dbReference type="EMBL" id="CP097636">
    <property type="protein sequence ID" value="URI11262.1"/>
    <property type="molecule type" value="Genomic_DNA"/>
</dbReference>
<evidence type="ECO:0000256" key="1">
    <source>
        <dbReference type="ARBA" id="ARBA00012528"/>
    </source>
</evidence>
<dbReference type="SMART" id="SM00028">
    <property type="entry name" value="TPR"/>
    <property type="match status" value="6"/>
</dbReference>
<keyword evidence="4" id="KW-0812">Transmembrane</keyword>
<dbReference type="Proteomes" id="UP001056201">
    <property type="component" value="Chromosome 2"/>
</dbReference>
<dbReference type="PANTHER" id="PTHR45138">
    <property type="entry name" value="REGULATORY COMPONENTS OF SENSORY TRANSDUCTION SYSTEM"/>
    <property type="match status" value="1"/>
</dbReference>
<dbReference type="CDD" id="cd01949">
    <property type="entry name" value="GGDEF"/>
    <property type="match status" value="1"/>
</dbReference>
<organism evidence="6 7">
    <name type="scientific">Aquincola tertiaricarbonis</name>
    <dbReference type="NCBI Taxonomy" id="391953"/>
    <lineage>
        <taxon>Bacteria</taxon>
        <taxon>Pseudomonadati</taxon>
        <taxon>Pseudomonadota</taxon>
        <taxon>Betaproteobacteria</taxon>
        <taxon>Burkholderiales</taxon>
        <taxon>Sphaerotilaceae</taxon>
        <taxon>Aquincola</taxon>
    </lineage>
</organism>
<evidence type="ECO:0000313" key="6">
    <source>
        <dbReference type="EMBL" id="URI11262.1"/>
    </source>
</evidence>
<keyword evidence="4" id="KW-1133">Transmembrane helix</keyword>
<feature type="transmembrane region" description="Helical" evidence="4">
    <location>
        <begin position="417"/>
        <end position="435"/>
    </location>
</feature>
<accession>A0ABY4SH76</accession>
<keyword evidence="4" id="KW-0472">Membrane</keyword>
<dbReference type="InterPro" id="IPR000160">
    <property type="entry name" value="GGDEF_dom"/>
</dbReference>
<proteinExistence type="predicted"/>
<protein>
    <recommendedName>
        <fullName evidence="1">diguanylate cyclase</fullName>
        <ecNumber evidence="1">2.7.7.65</ecNumber>
    </recommendedName>
</protein>
<evidence type="ECO:0000256" key="2">
    <source>
        <dbReference type="ARBA" id="ARBA00034247"/>
    </source>
</evidence>
<dbReference type="SMART" id="SM00267">
    <property type="entry name" value="GGDEF"/>
    <property type="match status" value="1"/>
</dbReference>
<dbReference type="PROSITE" id="PS50887">
    <property type="entry name" value="GGDEF"/>
    <property type="match status" value="1"/>
</dbReference>
<dbReference type="Gene3D" id="1.25.40.10">
    <property type="entry name" value="Tetratricopeptide repeat domain"/>
    <property type="match status" value="1"/>
</dbReference>
<evidence type="ECO:0000313" key="7">
    <source>
        <dbReference type="Proteomes" id="UP001056201"/>
    </source>
</evidence>
<dbReference type="InterPro" id="IPR043128">
    <property type="entry name" value="Rev_trsase/Diguanyl_cyclase"/>
</dbReference>
<keyword evidence="3" id="KW-0802">TPR repeat</keyword>
<dbReference type="Pfam" id="PF13424">
    <property type="entry name" value="TPR_12"/>
    <property type="match status" value="2"/>
</dbReference>
<comment type="catalytic activity">
    <reaction evidence="2">
        <text>2 GTP = 3',3'-c-di-GMP + 2 diphosphate</text>
        <dbReference type="Rhea" id="RHEA:24898"/>
        <dbReference type="ChEBI" id="CHEBI:33019"/>
        <dbReference type="ChEBI" id="CHEBI:37565"/>
        <dbReference type="ChEBI" id="CHEBI:58805"/>
        <dbReference type="EC" id="2.7.7.65"/>
    </reaction>
</comment>
<dbReference type="InterPro" id="IPR011990">
    <property type="entry name" value="TPR-like_helical_dom_sf"/>
</dbReference>
<dbReference type="PANTHER" id="PTHR45138:SF9">
    <property type="entry name" value="DIGUANYLATE CYCLASE DGCM-RELATED"/>
    <property type="match status" value="1"/>
</dbReference>
<evidence type="ECO:0000256" key="3">
    <source>
        <dbReference type="PROSITE-ProRule" id="PRU00339"/>
    </source>
</evidence>
<dbReference type="InterPro" id="IPR029787">
    <property type="entry name" value="Nucleotide_cyclase"/>
</dbReference>
<keyword evidence="7" id="KW-1185">Reference proteome</keyword>
<feature type="repeat" description="TPR" evidence="3">
    <location>
        <begin position="214"/>
        <end position="247"/>
    </location>
</feature>
<dbReference type="Pfam" id="PF00990">
    <property type="entry name" value="GGDEF"/>
    <property type="match status" value="1"/>
</dbReference>
<evidence type="ECO:0000256" key="4">
    <source>
        <dbReference type="SAM" id="Phobius"/>
    </source>
</evidence>
<evidence type="ECO:0000259" key="5">
    <source>
        <dbReference type="PROSITE" id="PS50887"/>
    </source>
</evidence>
<dbReference type="SUPFAM" id="SSF48452">
    <property type="entry name" value="TPR-like"/>
    <property type="match status" value="2"/>
</dbReference>
<dbReference type="EC" id="2.7.7.65" evidence="1"/>
<dbReference type="Gene3D" id="3.30.70.270">
    <property type="match status" value="1"/>
</dbReference>
<dbReference type="InterPro" id="IPR050469">
    <property type="entry name" value="Diguanylate_Cyclase"/>
</dbReference>
<gene>
    <name evidence="6" type="ORF">MW290_20115</name>
</gene>
<dbReference type="RefSeq" id="WP_250199459.1">
    <property type="nucleotide sequence ID" value="NZ_CP097636.1"/>
</dbReference>
<dbReference type="InterPro" id="IPR019734">
    <property type="entry name" value="TPR_rpt"/>
</dbReference>
<reference evidence="6" key="1">
    <citation type="submission" date="2022-05" db="EMBL/GenBank/DDBJ databases">
        <title>An RpoN-dependent PEP-CTERM gene is involved in floc formation of an Aquincola tertiaricarbonis strain.</title>
        <authorList>
            <person name="Qiu D."/>
            <person name="Xia M."/>
        </authorList>
    </citation>
    <scope>NUCLEOTIDE SEQUENCE</scope>
    <source>
        <strain evidence="6">RN12</strain>
    </source>
</reference>
<dbReference type="NCBIfam" id="TIGR00254">
    <property type="entry name" value="GGDEF"/>
    <property type="match status" value="1"/>
</dbReference>